<proteinExistence type="predicted"/>
<dbReference type="AlphaFoldDB" id="A0A830CXV8"/>
<accession>A0A830CXV8</accession>
<protein>
    <submittedName>
        <fullName evidence="1">Uncharacterized protein</fullName>
    </submittedName>
</protein>
<evidence type="ECO:0000313" key="2">
    <source>
        <dbReference type="Proteomes" id="UP000653305"/>
    </source>
</evidence>
<reference evidence="1" key="1">
    <citation type="submission" date="2020-07" db="EMBL/GenBank/DDBJ databases">
        <title>Ethylene signaling mediates host invasion by parasitic plants.</title>
        <authorList>
            <person name="Yoshida S."/>
        </authorList>
    </citation>
    <scope>NUCLEOTIDE SEQUENCE</scope>
    <source>
        <strain evidence="1">Okayama</strain>
    </source>
</reference>
<sequence length="86" mass="9651">MEAAAVVVVISVVLIKIPYRSAHGNIKGTRVDTHRFGREFAKTPITLEKNKDVFPSTAGQIFKFLLDDGLTFTNEYVVSERILALW</sequence>
<gene>
    <name evidence="1" type="ORF">PHJA_002215300</name>
</gene>
<organism evidence="1 2">
    <name type="scientific">Phtheirospermum japonicum</name>
    <dbReference type="NCBI Taxonomy" id="374723"/>
    <lineage>
        <taxon>Eukaryota</taxon>
        <taxon>Viridiplantae</taxon>
        <taxon>Streptophyta</taxon>
        <taxon>Embryophyta</taxon>
        <taxon>Tracheophyta</taxon>
        <taxon>Spermatophyta</taxon>
        <taxon>Magnoliopsida</taxon>
        <taxon>eudicotyledons</taxon>
        <taxon>Gunneridae</taxon>
        <taxon>Pentapetalae</taxon>
        <taxon>asterids</taxon>
        <taxon>lamiids</taxon>
        <taxon>Lamiales</taxon>
        <taxon>Orobanchaceae</taxon>
        <taxon>Orobanchaceae incertae sedis</taxon>
        <taxon>Phtheirospermum</taxon>
    </lineage>
</organism>
<dbReference type="EMBL" id="BMAC01000641">
    <property type="protein sequence ID" value="GFQ00714.1"/>
    <property type="molecule type" value="Genomic_DNA"/>
</dbReference>
<name>A0A830CXV8_9LAMI</name>
<evidence type="ECO:0000313" key="1">
    <source>
        <dbReference type="EMBL" id="GFQ00714.1"/>
    </source>
</evidence>
<keyword evidence="2" id="KW-1185">Reference proteome</keyword>
<comment type="caution">
    <text evidence="1">The sequence shown here is derived from an EMBL/GenBank/DDBJ whole genome shotgun (WGS) entry which is preliminary data.</text>
</comment>
<dbReference type="Proteomes" id="UP000653305">
    <property type="component" value="Unassembled WGS sequence"/>
</dbReference>